<feature type="domain" description="Sialidase" evidence="1">
    <location>
        <begin position="198"/>
        <end position="432"/>
    </location>
</feature>
<evidence type="ECO:0000313" key="3">
    <source>
        <dbReference type="Proteomes" id="UP000427281"/>
    </source>
</evidence>
<keyword evidence="3" id="KW-1185">Reference proteome</keyword>
<dbReference type="KEGG" id="gim:F1728_13810"/>
<dbReference type="CDD" id="cd15482">
    <property type="entry name" value="Sialidase_non-viral"/>
    <property type="match status" value="1"/>
</dbReference>
<dbReference type="Gene3D" id="2.120.10.10">
    <property type="match status" value="1"/>
</dbReference>
<dbReference type="PANTHER" id="PTHR43752:SF2">
    <property type="entry name" value="BNR_ASP-BOX REPEAT FAMILY PROTEIN"/>
    <property type="match status" value="1"/>
</dbReference>
<gene>
    <name evidence="2" type="ORF">F1728_13810</name>
</gene>
<protein>
    <submittedName>
        <fullName evidence="2">Exo-alpha-sialidase</fullName>
    </submittedName>
</protein>
<sequence length="461" mass="51661">MTQQNRFRIHCNFQRNYFRLIIACHTSINFRVFRAFRGSSFHPFSPSPPDHVIIETEFIYANSFSHSHKAHHMKLLTLVVATLLALPPLHADEPALYPLWDDTRPLPAAADIPELKNVRFEVIKKWDQPRDGYTFLHGVGLCWHKGKLYASFGHNKGKENTVGEEAQYRVSSDDGKTWSDLQLIDAGDEENLAVSHGVFHSHQGKLWAFQGAYYNHMQKIHTRAYSLDEKTGTWKKHGTIIQNGFWPMNQPVRLQNGNWIMPGLTGGPYAGDRVFPAAVAISHGDNFTKWDYVQIPAAKNITRMWGECALWLDGQRVFNLARYGGGTQALLAISEDQGQTWSPSRVSNLSMAPSKPVTGVLSNGQRYLVSNSAQGIGGRRSPLTIAVSRPDENVFSKIYVIRRSLHPDQPGESAKRLSLSYPCALEHNGKLYVGYSNNGGRRGNLNSAELAVIPIAELTTD</sequence>
<name>A0A6I6AFS7_9PLAN</name>
<evidence type="ECO:0000313" key="2">
    <source>
        <dbReference type="EMBL" id="QGQ23689.1"/>
    </source>
</evidence>
<reference evidence="2 3" key="1">
    <citation type="submission" date="2019-09" db="EMBL/GenBank/DDBJ databases">
        <title>Gimesia benthica sp. nov., a novel bacterium isolated from deep-sea water of the Northwest Indian Ocean.</title>
        <authorList>
            <person name="Dai X."/>
        </authorList>
    </citation>
    <scope>NUCLEOTIDE SEQUENCE [LARGE SCALE GENOMIC DNA]</scope>
    <source>
        <strain evidence="2 3">E7</strain>
    </source>
</reference>
<evidence type="ECO:0000259" key="1">
    <source>
        <dbReference type="Pfam" id="PF13088"/>
    </source>
</evidence>
<dbReference type="SUPFAM" id="SSF50939">
    <property type="entry name" value="Sialidases"/>
    <property type="match status" value="1"/>
</dbReference>
<dbReference type="EMBL" id="CP043930">
    <property type="protein sequence ID" value="QGQ23689.1"/>
    <property type="molecule type" value="Genomic_DNA"/>
</dbReference>
<organism evidence="2 3">
    <name type="scientific">Gimesia benthica</name>
    <dbReference type="NCBI Taxonomy" id="2608982"/>
    <lineage>
        <taxon>Bacteria</taxon>
        <taxon>Pseudomonadati</taxon>
        <taxon>Planctomycetota</taxon>
        <taxon>Planctomycetia</taxon>
        <taxon>Planctomycetales</taxon>
        <taxon>Planctomycetaceae</taxon>
        <taxon>Gimesia</taxon>
    </lineage>
</organism>
<dbReference type="AlphaFoldDB" id="A0A6I6AFS7"/>
<dbReference type="Pfam" id="PF13088">
    <property type="entry name" value="BNR_2"/>
    <property type="match status" value="1"/>
</dbReference>
<dbReference type="PANTHER" id="PTHR43752">
    <property type="entry name" value="BNR/ASP-BOX REPEAT FAMILY PROTEIN"/>
    <property type="match status" value="1"/>
</dbReference>
<accession>A0A6I6AFS7</accession>
<dbReference type="InterPro" id="IPR036278">
    <property type="entry name" value="Sialidase_sf"/>
</dbReference>
<dbReference type="Proteomes" id="UP000427281">
    <property type="component" value="Chromosome"/>
</dbReference>
<proteinExistence type="predicted"/>
<dbReference type="InterPro" id="IPR011040">
    <property type="entry name" value="Sialidase"/>
</dbReference>